<name>A0ABY2CW11_GULMO</name>
<evidence type="ECO:0000313" key="4">
    <source>
        <dbReference type="Proteomes" id="UP000294801"/>
    </source>
</evidence>
<dbReference type="SUPFAM" id="SSF46955">
    <property type="entry name" value="Putative DNA-binding domain"/>
    <property type="match status" value="1"/>
</dbReference>
<gene>
    <name evidence="3" type="ORF">EV669_105148</name>
</gene>
<feature type="domain" description="HTH Mu-type" evidence="2">
    <location>
        <begin position="5"/>
        <end position="70"/>
    </location>
</feature>
<evidence type="ECO:0000259" key="2">
    <source>
        <dbReference type="PROSITE" id="PS51702"/>
    </source>
</evidence>
<dbReference type="RefSeq" id="WP_132098505.1">
    <property type="nucleotide sequence ID" value="NZ_SMDA01000005.1"/>
</dbReference>
<dbReference type="InterPro" id="IPR015378">
    <property type="entry name" value="Transposase-like_Mu_C"/>
</dbReference>
<proteinExistence type="predicted"/>
<sequence>MSQREWFSPQELADMRLPGMPSTDRGWRKQVQKNLAATRTKERGKGIEIHVSSLPPKVQAAINVHLAIEKAKEHTGSEAGAVPPAPALPATPNVAVATPDVAPSLPAPSGEPIQAGLPSPANSSPAATVAGGLTPGGGADAAADFFAAGLAAGLAVDENRAETMKRVKEAERRLRIIKPILDWPDGKRGKADFVVAQAQAHGESKATLYRWIKRYQQGGFPALMDKPRSDRHQARVVIYSDWEVAARGCGISLEKQLEIAHELTLVVRGLWAQQGQRSAKQVALLAYPVLHKLSVAAGMPEFVADKACKLLKARRFIEGERRFAVVATASRDGKGHYDRHQTSITRSRAMLKPGDIVFGDVSPSDIPVTRPDGTLGWARLIAWQDAATNMLHITGFLSNPGGSVRREHVALAFAKMCEDAPWGMPRRLYLDNGSEYSWMEMLDAWRDLAVFSAGAFGGAWGDDALGEEGRVFRSIPFKPRAKSLEGQFSNLLRFFSWHKSFSGSDRMRKKVATLGKGVSATSLDDLKAFIGQSLAFYHGVPQGGHLEGMSPAEKMAEFQNLGFKRTVVNSEALALAFSERSERKVRAGQVEAGGWHYYHPRLHEYDGETVSVRWPRHSPDAAYVFRKGQLLCVALPAPVFAFADPAGAKHAGKLATEARQAVSVMKGQVAWLDPRDLMGEFARLARVDRVIDAASHGERRIALSADAQAMLDARQAAVLALVDAAAQQKTQILDRRFDHSADPDVEAARAMGF</sequence>
<dbReference type="Pfam" id="PF09299">
    <property type="entry name" value="Mu-transpos_C"/>
    <property type="match status" value="1"/>
</dbReference>
<dbReference type="InterPro" id="IPR009004">
    <property type="entry name" value="Transposase_Mu_C"/>
</dbReference>
<dbReference type="InterPro" id="IPR009061">
    <property type="entry name" value="DNA-bd_dom_put_sf"/>
</dbReference>
<evidence type="ECO:0000313" key="3">
    <source>
        <dbReference type="EMBL" id="TCW31447.1"/>
    </source>
</evidence>
<keyword evidence="4" id="KW-1185">Reference proteome</keyword>
<dbReference type="InterPro" id="IPR036397">
    <property type="entry name" value="RNaseH_sf"/>
</dbReference>
<dbReference type="Gene3D" id="3.30.420.10">
    <property type="entry name" value="Ribonuclease H-like superfamily/Ribonuclease H"/>
    <property type="match status" value="1"/>
</dbReference>
<reference evidence="3 4" key="1">
    <citation type="submission" date="2019-03" db="EMBL/GenBank/DDBJ databases">
        <title>Genomic Encyclopedia of Type Strains, Phase IV (KMG-IV): sequencing the most valuable type-strain genomes for metagenomic binning, comparative biology and taxonomic classification.</title>
        <authorList>
            <person name="Goeker M."/>
        </authorList>
    </citation>
    <scope>NUCLEOTIDE SEQUENCE [LARGE SCALE GENOMIC DNA]</scope>
    <source>
        <strain evidence="3 4">DSM 18507</strain>
    </source>
</reference>
<accession>A0ABY2CW11</accession>
<protein>
    <submittedName>
        <fullName evidence="3">Mu DNA-binding protein</fullName>
    </submittedName>
</protein>
<dbReference type="EMBL" id="SMDA01000005">
    <property type="protein sequence ID" value="TCW31447.1"/>
    <property type="molecule type" value="Genomic_DNA"/>
</dbReference>
<organism evidence="3 4">
    <name type="scientific">Gulbenkiania mobilis</name>
    <dbReference type="NCBI Taxonomy" id="397457"/>
    <lineage>
        <taxon>Bacteria</taxon>
        <taxon>Pseudomonadati</taxon>
        <taxon>Pseudomonadota</taxon>
        <taxon>Betaproteobacteria</taxon>
        <taxon>Neisseriales</taxon>
        <taxon>Chromobacteriaceae</taxon>
        <taxon>Gulbenkiania</taxon>
    </lineage>
</organism>
<dbReference type="GO" id="GO:0003677">
    <property type="term" value="F:DNA binding"/>
    <property type="evidence" value="ECO:0007669"/>
    <property type="project" value="UniProtKB-KW"/>
</dbReference>
<evidence type="ECO:0000256" key="1">
    <source>
        <dbReference type="SAM" id="MobiDB-lite"/>
    </source>
</evidence>
<dbReference type="SUPFAM" id="SSF53098">
    <property type="entry name" value="Ribonuclease H-like"/>
    <property type="match status" value="1"/>
</dbReference>
<keyword evidence="3" id="KW-0238">DNA-binding</keyword>
<dbReference type="InterPro" id="IPR003314">
    <property type="entry name" value="Mu-type_HTH"/>
</dbReference>
<comment type="caution">
    <text evidence="3">The sequence shown here is derived from an EMBL/GenBank/DDBJ whole genome shotgun (WGS) entry which is preliminary data.</text>
</comment>
<dbReference type="SUPFAM" id="SSF50610">
    <property type="entry name" value="mu transposase, C-terminal domain"/>
    <property type="match status" value="1"/>
</dbReference>
<dbReference type="Proteomes" id="UP000294801">
    <property type="component" value="Unassembled WGS sequence"/>
</dbReference>
<feature type="region of interest" description="Disordered" evidence="1">
    <location>
        <begin position="102"/>
        <end position="129"/>
    </location>
</feature>
<dbReference type="Gene3D" id="1.10.10.10">
    <property type="entry name" value="Winged helix-like DNA-binding domain superfamily/Winged helix DNA-binding domain"/>
    <property type="match status" value="1"/>
</dbReference>
<dbReference type="PROSITE" id="PS51702">
    <property type="entry name" value="HTH_MU"/>
    <property type="match status" value="1"/>
</dbReference>
<dbReference type="InterPro" id="IPR036388">
    <property type="entry name" value="WH-like_DNA-bd_sf"/>
</dbReference>
<dbReference type="InterPro" id="IPR012337">
    <property type="entry name" value="RNaseH-like_sf"/>
</dbReference>